<protein>
    <submittedName>
        <fullName evidence="3">Uncharacterized protein</fullName>
    </submittedName>
</protein>
<evidence type="ECO:0000256" key="1">
    <source>
        <dbReference type="SAM" id="Coils"/>
    </source>
</evidence>
<dbReference type="WBParaSite" id="jg7177">
    <property type="protein sequence ID" value="jg7177"/>
    <property type="gene ID" value="jg7177"/>
</dbReference>
<keyword evidence="1" id="KW-0175">Coiled coil</keyword>
<accession>A0A915ENB9</accession>
<evidence type="ECO:0000313" key="2">
    <source>
        <dbReference type="Proteomes" id="UP000887574"/>
    </source>
</evidence>
<proteinExistence type="predicted"/>
<name>A0A915ENB9_9BILA</name>
<dbReference type="SUPFAM" id="SSF46966">
    <property type="entry name" value="Spectrin repeat"/>
    <property type="match status" value="3"/>
</dbReference>
<organism evidence="2 3">
    <name type="scientific">Ditylenchus dipsaci</name>
    <dbReference type="NCBI Taxonomy" id="166011"/>
    <lineage>
        <taxon>Eukaryota</taxon>
        <taxon>Metazoa</taxon>
        <taxon>Ecdysozoa</taxon>
        <taxon>Nematoda</taxon>
        <taxon>Chromadorea</taxon>
        <taxon>Rhabditida</taxon>
        <taxon>Tylenchina</taxon>
        <taxon>Tylenchomorpha</taxon>
        <taxon>Sphaerularioidea</taxon>
        <taxon>Anguinidae</taxon>
        <taxon>Anguininae</taxon>
        <taxon>Ditylenchus</taxon>
    </lineage>
</organism>
<keyword evidence="2" id="KW-1185">Reference proteome</keyword>
<feature type="coiled-coil region" evidence="1">
    <location>
        <begin position="186"/>
        <end position="242"/>
    </location>
</feature>
<dbReference type="InterPro" id="IPR002017">
    <property type="entry name" value="Spectrin_repeat"/>
</dbReference>
<dbReference type="Gene3D" id="1.20.58.60">
    <property type="match status" value="2"/>
</dbReference>
<evidence type="ECO:0000313" key="3">
    <source>
        <dbReference type="WBParaSite" id="jg7177"/>
    </source>
</evidence>
<dbReference type="Pfam" id="PF00435">
    <property type="entry name" value="Spectrin"/>
    <property type="match status" value="1"/>
</dbReference>
<sequence>MQQDLQLKTDNVRPEFDRLVELYSEIVKLVSLEDSNELEATVRNLTSKYNDVGTRCHNCGQLLANLAEGITSFLHNTTALAEWLDQAEQDIEQFQQVSVQPEELIEQSEKLTELVISVAEQGALVSQVVEDSRELCNHTSGSEAIALQYRIDQLRNRYSQLAVEAENKIAVLTKAIPLSEEVKEGFAELEEFLNGVEEDLDNLDQVPLEEQFQVVNTIEGDIAQYRTQMDSLQEMCIDLQRLSCDSKANELGKESAQIMQRFNATADMVSRKAEQLKSAERQSRQTFDILDFWIDWFVETKDNILQADKPSVDMECLKAQLKHQRVLNDEIATEKAGLRDVISEASKLARDLSSTKAKKLAEETSELGLERTAELEQSFALCKELDDSYTELNEWMDNVEQELCSCEPITTGIDPKALIEQQTHNNNMLQAIQAQRQ</sequence>
<dbReference type="AlphaFoldDB" id="A0A915ENB9"/>
<dbReference type="InterPro" id="IPR018159">
    <property type="entry name" value="Spectrin/alpha-actinin"/>
</dbReference>
<dbReference type="Proteomes" id="UP000887574">
    <property type="component" value="Unplaced"/>
</dbReference>
<dbReference type="SMART" id="SM00150">
    <property type="entry name" value="SPEC"/>
    <property type="match status" value="3"/>
</dbReference>
<reference evidence="3" key="1">
    <citation type="submission" date="2022-11" db="UniProtKB">
        <authorList>
            <consortium name="WormBaseParasite"/>
        </authorList>
    </citation>
    <scope>IDENTIFICATION</scope>
</reference>